<keyword evidence="3" id="KW-1185">Reference proteome</keyword>
<name>A0A6M9Z6X8_9CAUD</name>
<evidence type="ECO:0000313" key="3">
    <source>
        <dbReference type="Proteomes" id="UP000509405"/>
    </source>
</evidence>
<keyword evidence="1" id="KW-0472">Membrane</keyword>
<gene>
    <name evidence="2" type="ORF">Novomoskovsk_5</name>
</gene>
<keyword evidence="1" id="KW-0812">Transmembrane</keyword>
<sequence length="52" mass="5805">MEVFALVLGWVILIGFYLLVIACLTVFCLVGLAMSSYTKEYYKGAKNHEGND</sequence>
<accession>A0A6M9Z6X8</accession>
<dbReference type="Proteomes" id="UP000509405">
    <property type="component" value="Segment"/>
</dbReference>
<evidence type="ECO:0000313" key="2">
    <source>
        <dbReference type="EMBL" id="QKN88193.1"/>
    </source>
</evidence>
<keyword evidence="1" id="KW-1133">Transmembrane helix</keyword>
<reference evidence="2 3" key="1">
    <citation type="submission" date="2020-05" db="EMBL/GenBank/DDBJ databases">
        <authorList>
            <person name="Piligrimova E."/>
            <person name="Kazantseva O."/>
            <person name="Skorynina A."/>
            <person name="Shadrin A."/>
        </authorList>
    </citation>
    <scope>NUCLEOTIDE SEQUENCE [LARGE SCALE GENOMIC DNA]</scope>
</reference>
<evidence type="ECO:0000256" key="1">
    <source>
        <dbReference type="SAM" id="Phobius"/>
    </source>
</evidence>
<organism evidence="2 3">
    <name type="scientific">Bacillus phage Novomoskovsk</name>
    <dbReference type="NCBI Taxonomy" id="2736258"/>
    <lineage>
        <taxon>Viruses</taxon>
        <taxon>Duplodnaviria</taxon>
        <taxon>Heunggongvirae</taxon>
        <taxon>Uroviricota</taxon>
        <taxon>Caudoviricetes</taxon>
        <taxon>Ehrlichviridae</taxon>
        <taxon>Andromedavirus</taxon>
        <taxon>Andromedavirus novomoskovsk</taxon>
    </lineage>
</organism>
<protein>
    <submittedName>
        <fullName evidence="2">Uncharacterized protein</fullName>
    </submittedName>
</protein>
<proteinExistence type="predicted"/>
<feature type="transmembrane region" description="Helical" evidence="1">
    <location>
        <begin position="6"/>
        <end position="33"/>
    </location>
</feature>
<dbReference type="EMBL" id="MT422786">
    <property type="protein sequence ID" value="QKN88193.1"/>
    <property type="molecule type" value="Genomic_DNA"/>
</dbReference>